<dbReference type="AlphaFoldDB" id="A0A1M5NGI6"/>
<dbReference type="SMART" id="SM00271">
    <property type="entry name" value="DnaJ"/>
    <property type="match status" value="1"/>
</dbReference>
<dbReference type="Pfam" id="PF12339">
    <property type="entry name" value="DNAJ_related"/>
    <property type="match status" value="1"/>
</dbReference>
<evidence type="ECO:0000313" key="3">
    <source>
        <dbReference type="EMBL" id="SHG88631.1"/>
    </source>
</evidence>
<evidence type="ECO:0000256" key="1">
    <source>
        <dbReference type="ARBA" id="ARBA00023186"/>
    </source>
</evidence>
<sequence length="224" mass="25068">MDLAAAGSLQAKRNQGYVITAEYSPDPLLMEALHGMADSFDDGISEYTLLQSLQASPWHLFEGVNLSDSLAMFQTHFVLFNALYTLSDEWQSNGEAGLDIHTLKIIRNSQSAKVSQSGSTELESDDPLRAYYLDWSNLKDTDRDGVEKLLNGFWERFVGSGFTDDDVNKARSILELDEGTPVTATDLKRQYRKLLQTHHPDKGGSTEASQQITEAYRVLSRIVR</sequence>
<dbReference type="Pfam" id="PF00226">
    <property type="entry name" value="DnaJ"/>
    <property type="match status" value="1"/>
</dbReference>
<dbReference type="Proteomes" id="UP000184520">
    <property type="component" value="Unassembled WGS sequence"/>
</dbReference>
<name>A0A1M5NGI6_9ALTE</name>
<dbReference type="OrthoDB" id="581986at2"/>
<dbReference type="InterPro" id="IPR021059">
    <property type="entry name" value="DnaJ-related_N"/>
</dbReference>
<dbReference type="InterPro" id="IPR001623">
    <property type="entry name" value="DnaJ_domain"/>
</dbReference>
<evidence type="ECO:0000313" key="4">
    <source>
        <dbReference type="Proteomes" id="UP000184520"/>
    </source>
</evidence>
<dbReference type="SUPFAM" id="SSF46565">
    <property type="entry name" value="Chaperone J-domain"/>
    <property type="match status" value="1"/>
</dbReference>
<feature type="domain" description="J" evidence="2">
    <location>
        <begin position="169"/>
        <end position="224"/>
    </location>
</feature>
<dbReference type="InterPro" id="IPR036869">
    <property type="entry name" value="J_dom_sf"/>
</dbReference>
<dbReference type="PROSITE" id="PS50076">
    <property type="entry name" value="DNAJ_2"/>
    <property type="match status" value="1"/>
</dbReference>
<keyword evidence="1" id="KW-0143">Chaperone</keyword>
<keyword evidence="4" id="KW-1185">Reference proteome</keyword>
<reference evidence="4" key="1">
    <citation type="submission" date="2016-11" db="EMBL/GenBank/DDBJ databases">
        <authorList>
            <person name="Varghese N."/>
            <person name="Submissions S."/>
        </authorList>
    </citation>
    <scope>NUCLEOTIDE SEQUENCE [LARGE SCALE GENOMIC DNA]</scope>
    <source>
        <strain evidence="4">CGMCC 1.8995</strain>
    </source>
</reference>
<dbReference type="EMBL" id="FQWD01000005">
    <property type="protein sequence ID" value="SHG88631.1"/>
    <property type="molecule type" value="Genomic_DNA"/>
</dbReference>
<dbReference type="STRING" id="634436.SAMN05216361_3226"/>
<protein>
    <submittedName>
        <fullName evidence="3">DnaJ domain-containing protein</fullName>
    </submittedName>
</protein>
<proteinExistence type="predicted"/>
<evidence type="ECO:0000259" key="2">
    <source>
        <dbReference type="PROSITE" id="PS50076"/>
    </source>
</evidence>
<dbReference type="CDD" id="cd06257">
    <property type="entry name" value="DnaJ"/>
    <property type="match status" value="1"/>
</dbReference>
<accession>A0A1M5NGI6</accession>
<organism evidence="3 4">
    <name type="scientific">Marisediminitalea aggregata</name>
    <dbReference type="NCBI Taxonomy" id="634436"/>
    <lineage>
        <taxon>Bacteria</taxon>
        <taxon>Pseudomonadati</taxon>
        <taxon>Pseudomonadota</taxon>
        <taxon>Gammaproteobacteria</taxon>
        <taxon>Alteromonadales</taxon>
        <taxon>Alteromonadaceae</taxon>
        <taxon>Marisediminitalea</taxon>
    </lineage>
</organism>
<gene>
    <name evidence="3" type="ORF">SAMN05216361_3226</name>
</gene>
<dbReference type="Gene3D" id="1.10.287.110">
    <property type="entry name" value="DnaJ domain"/>
    <property type="match status" value="1"/>
</dbReference>